<dbReference type="InterPro" id="IPR013079">
    <property type="entry name" value="6Phosfructo_kin"/>
</dbReference>
<keyword evidence="2" id="KW-0067">ATP-binding</keyword>
<dbReference type="GO" id="GO:0006003">
    <property type="term" value="P:fructose 2,6-bisphosphate metabolic process"/>
    <property type="evidence" value="ECO:0007669"/>
    <property type="project" value="InterPro"/>
</dbReference>
<dbReference type="EMBL" id="HBEV01015376">
    <property type="protein sequence ID" value="CAD8594540.1"/>
    <property type="molecule type" value="Transcribed_RNA"/>
</dbReference>
<dbReference type="PANTHER" id="PTHR10606">
    <property type="entry name" value="6-PHOSPHOFRUCTO-2-KINASE/FRUCTOSE-2,6-BISPHOSPHATASE"/>
    <property type="match status" value="1"/>
</dbReference>
<dbReference type="GO" id="GO:0004331">
    <property type="term" value="F:fructose-2,6-bisphosphate 2-phosphatase activity"/>
    <property type="evidence" value="ECO:0007669"/>
    <property type="project" value="TreeGrafter"/>
</dbReference>
<dbReference type="Pfam" id="PF01591">
    <property type="entry name" value="6PF2K"/>
    <property type="match status" value="1"/>
</dbReference>
<dbReference type="InterPro" id="IPR029033">
    <property type="entry name" value="His_PPase_superfam"/>
</dbReference>
<name>A0A7S0PW78_MICPS</name>
<dbReference type="SUPFAM" id="SSF53254">
    <property type="entry name" value="Phosphoglycerate mutase-like"/>
    <property type="match status" value="1"/>
</dbReference>
<dbReference type="GO" id="GO:0003873">
    <property type="term" value="F:6-phosphofructo-2-kinase activity"/>
    <property type="evidence" value="ECO:0007669"/>
    <property type="project" value="InterPro"/>
</dbReference>
<dbReference type="CDD" id="cd07067">
    <property type="entry name" value="HP_PGM_like"/>
    <property type="match status" value="1"/>
</dbReference>
<dbReference type="Gene3D" id="3.40.50.300">
    <property type="entry name" value="P-loop containing nucleotide triphosphate hydrolases"/>
    <property type="match status" value="1"/>
</dbReference>
<accession>A0A7S0PW78</accession>
<dbReference type="InterPro" id="IPR027417">
    <property type="entry name" value="P-loop_NTPase"/>
</dbReference>
<feature type="domain" description="6-phosphofructo-2-kinase" evidence="3">
    <location>
        <begin position="198"/>
        <end position="326"/>
    </location>
</feature>
<keyword evidence="1" id="KW-0547">Nucleotide-binding</keyword>
<evidence type="ECO:0000256" key="1">
    <source>
        <dbReference type="ARBA" id="ARBA00022741"/>
    </source>
</evidence>
<dbReference type="GO" id="GO:0005524">
    <property type="term" value="F:ATP binding"/>
    <property type="evidence" value="ECO:0007669"/>
    <property type="project" value="UniProtKB-KW"/>
</dbReference>
<evidence type="ECO:0000313" key="4">
    <source>
        <dbReference type="EMBL" id="CAD8594540.1"/>
    </source>
</evidence>
<evidence type="ECO:0000256" key="2">
    <source>
        <dbReference type="ARBA" id="ARBA00022840"/>
    </source>
</evidence>
<dbReference type="AlphaFoldDB" id="A0A7S0PW78"/>
<dbReference type="PRINTS" id="PR00991">
    <property type="entry name" value="6PFRUCTKNASE"/>
</dbReference>
<protein>
    <recommendedName>
        <fullName evidence="3">6-phosphofructo-2-kinase domain-containing protein</fullName>
    </recommendedName>
</protein>
<dbReference type="PANTHER" id="PTHR10606:SF44">
    <property type="entry name" value="6-PHOSPHOFRUCTO 2-KINASE_FRUCTOSE 2,6-BISPHOSPHATASE LONG FORM"/>
    <property type="match status" value="1"/>
</dbReference>
<sequence>MEHESGYEVSPTAADAMRRSIDSEALYAKSQEDLLTATSINPTPTTVPPPIAALAGNIGERHVLIFIGLPLVGKRTIALRLKRYLRFFHGAKCKAFDIAKFSPAANGGNQTTMTSPMDADAQALDFFDRLRNFLEGSDDKPPQAMEVDDVMTAFAARRASVNGVDPVDRNAKNVDSGRVAIVFSSDAMSTFYENWSGSSKERRRWILARLATLSDSSKSKIRVKTIFIEVTLTKPDLVDNILEQKLDRDVREGRLRNSRDRDTAASEWKDRVNDYRKLYVTLQEDGSEDDLSYIKLINYGERVLTNRMRAYLPQRIVQFLTATHPTKHTIYLCRHGQSEYNTTGRLGGNSPITERGWVFAEILARFAAEHVCNLKEVKTPQSTLCSDLDDPYLAATPGETIWSSRDASDPKGASVPSRLWTSSMLRTIQTAALIPHPVLKLPDGGNWESMSPRVYRNIDEIFAGDCEGMTPDEVAVAHPQATTLRKMDKIGYRYPRGESYFDLISRIEPCIQEMESYTEPLLIVSHQAILRCIFAYLTGVDRESAPGMETQIQQNVVYQIDLDASSEGKITGDPNHPPAFVTVHDFRREVEARVTDRRAAGGSGFYPQGR</sequence>
<evidence type="ECO:0000259" key="3">
    <source>
        <dbReference type="Pfam" id="PF01591"/>
    </source>
</evidence>
<dbReference type="Gene3D" id="3.40.50.1240">
    <property type="entry name" value="Phosphoglycerate mutase-like"/>
    <property type="match status" value="1"/>
</dbReference>
<dbReference type="SMART" id="SM00855">
    <property type="entry name" value="PGAM"/>
    <property type="match status" value="1"/>
</dbReference>
<reference evidence="4" key="1">
    <citation type="submission" date="2021-01" db="EMBL/GenBank/DDBJ databases">
        <authorList>
            <person name="Corre E."/>
            <person name="Pelletier E."/>
            <person name="Niang G."/>
            <person name="Scheremetjew M."/>
            <person name="Finn R."/>
            <person name="Kale V."/>
            <person name="Holt S."/>
            <person name="Cochrane G."/>
            <person name="Meng A."/>
            <person name="Brown T."/>
            <person name="Cohen L."/>
        </authorList>
    </citation>
    <scope>NUCLEOTIDE SEQUENCE</scope>
    <source>
        <strain evidence="4">CCMP494</strain>
    </source>
</reference>
<dbReference type="GO" id="GO:0006000">
    <property type="term" value="P:fructose metabolic process"/>
    <property type="evidence" value="ECO:0007669"/>
    <property type="project" value="InterPro"/>
</dbReference>
<dbReference type="Pfam" id="PF00300">
    <property type="entry name" value="His_Phos_1"/>
    <property type="match status" value="1"/>
</dbReference>
<organism evidence="4">
    <name type="scientific">Micromonas pusilla</name>
    <name type="common">Picoplanktonic green alga</name>
    <name type="synonym">Chromulina pusilla</name>
    <dbReference type="NCBI Taxonomy" id="38833"/>
    <lineage>
        <taxon>Eukaryota</taxon>
        <taxon>Viridiplantae</taxon>
        <taxon>Chlorophyta</taxon>
        <taxon>Mamiellophyceae</taxon>
        <taxon>Mamiellales</taxon>
        <taxon>Mamiellaceae</taxon>
        <taxon>Micromonas</taxon>
    </lineage>
</organism>
<dbReference type="InterPro" id="IPR013078">
    <property type="entry name" value="His_Pase_superF_clade-1"/>
</dbReference>
<dbReference type="GO" id="GO:0005829">
    <property type="term" value="C:cytosol"/>
    <property type="evidence" value="ECO:0007669"/>
    <property type="project" value="TreeGrafter"/>
</dbReference>
<proteinExistence type="predicted"/>
<dbReference type="InterPro" id="IPR001345">
    <property type="entry name" value="PG/BPGM_mutase_AS"/>
</dbReference>
<dbReference type="SUPFAM" id="SSF52540">
    <property type="entry name" value="P-loop containing nucleoside triphosphate hydrolases"/>
    <property type="match status" value="1"/>
</dbReference>
<dbReference type="PROSITE" id="PS00175">
    <property type="entry name" value="PG_MUTASE"/>
    <property type="match status" value="1"/>
</dbReference>
<gene>
    <name evidence="4" type="ORF">MSP1404_LOCUS11945</name>
</gene>
<dbReference type="InterPro" id="IPR003094">
    <property type="entry name" value="6Pfruct_kin"/>
</dbReference>
<dbReference type="PIRSF" id="PIRSF000709">
    <property type="entry name" value="6PFK_2-Ptase"/>
    <property type="match status" value="1"/>
</dbReference>